<reference evidence="1 2" key="1">
    <citation type="submission" date="2018-11" db="EMBL/GenBank/DDBJ databases">
        <title>Whole genome sequence of Streptomyces paromomycinus NBRC 15454(T).</title>
        <authorList>
            <person name="Komaki H."/>
            <person name="Tamura T."/>
        </authorList>
    </citation>
    <scope>NUCLEOTIDE SEQUENCE [LARGE SCALE GENOMIC DNA]</scope>
    <source>
        <strain evidence="1 2">NBRC 15454</strain>
    </source>
</reference>
<accession>A0A401WFW2</accession>
<proteinExistence type="predicted"/>
<dbReference type="EMBL" id="BHZD01000001">
    <property type="protein sequence ID" value="GCD48201.1"/>
    <property type="molecule type" value="Genomic_DNA"/>
</dbReference>
<keyword evidence="2" id="KW-1185">Reference proteome</keyword>
<name>A0A401WFW2_STREY</name>
<dbReference type="AlphaFoldDB" id="A0A401WFW2"/>
<gene>
    <name evidence="1" type="ORF">GKJPGBOP_07997</name>
</gene>
<comment type="caution">
    <text evidence="1">The sequence shown here is derived from an EMBL/GenBank/DDBJ whole genome shotgun (WGS) entry which is preliminary data.</text>
</comment>
<evidence type="ECO:0000313" key="2">
    <source>
        <dbReference type="Proteomes" id="UP000286746"/>
    </source>
</evidence>
<organism evidence="1 2">
    <name type="scientific">Streptomyces paromomycinus</name>
    <name type="common">Streptomyces rimosus subsp. paromomycinus</name>
    <dbReference type="NCBI Taxonomy" id="92743"/>
    <lineage>
        <taxon>Bacteria</taxon>
        <taxon>Bacillati</taxon>
        <taxon>Actinomycetota</taxon>
        <taxon>Actinomycetes</taxon>
        <taxon>Kitasatosporales</taxon>
        <taxon>Streptomycetaceae</taxon>
        <taxon>Streptomyces</taxon>
    </lineage>
</organism>
<dbReference type="Proteomes" id="UP000286746">
    <property type="component" value="Unassembled WGS sequence"/>
</dbReference>
<evidence type="ECO:0000313" key="1">
    <source>
        <dbReference type="EMBL" id="GCD48201.1"/>
    </source>
</evidence>
<protein>
    <submittedName>
        <fullName evidence="1">Uncharacterized protein</fullName>
    </submittedName>
</protein>
<sequence>MVRQGSIRGLLRTAGLRSVLFDHRDATASERACADIMQRGLPGVRAASAGDGRIRVAGQPAPSP</sequence>